<keyword evidence="2 5" id="KW-0436">Ligase</keyword>
<reference evidence="5 6" key="1">
    <citation type="submission" date="2016-10" db="EMBL/GenBank/DDBJ databases">
        <authorList>
            <person name="de Groot N.N."/>
        </authorList>
    </citation>
    <scope>NUCLEOTIDE SEQUENCE [LARGE SCALE GENOMIC DNA]</scope>
    <source>
        <strain>J11</strain>
        <strain evidence="6">PG 39</strain>
    </source>
</reference>
<dbReference type="SUPFAM" id="SSF56801">
    <property type="entry name" value="Acetyl-CoA synthetase-like"/>
    <property type="match status" value="1"/>
</dbReference>
<evidence type="ECO:0000256" key="2">
    <source>
        <dbReference type="ARBA" id="ARBA00022598"/>
    </source>
</evidence>
<feature type="domain" description="AMP-binding enzyme C-terminal" evidence="4">
    <location>
        <begin position="312"/>
        <end position="383"/>
    </location>
</feature>
<dbReference type="Pfam" id="PF13193">
    <property type="entry name" value="AMP-binding_C"/>
    <property type="match status" value="1"/>
</dbReference>
<keyword evidence="6" id="KW-1185">Reference proteome</keyword>
<dbReference type="Gene3D" id="3.40.50.12780">
    <property type="entry name" value="N-terminal domain of ligase-like"/>
    <property type="match status" value="1"/>
</dbReference>
<dbReference type="InterPro" id="IPR042099">
    <property type="entry name" value="ANL_N_sf"/>
</dbReference>
<dbReference type="EMBL" id="FOPJ01000001">
    <property type="protein sequence ID" value="SFG14913.1"/>
    <property type="molecule type" value="Genomic_DNA"/>
</dbReference>
<dbReference type="Pfam" id="PF00501">
    <property type="entry name" value="AMP-binding"/>
    <property type="match status" value="1"/>
</dbReference>
<dbReference type="Gene3D" id="3.30.300.30">
    <property type="match status" value="1"/>
</dbReference>
<comment type="similarity">
    <text evidence="1">Belongs to the ATP-dependent AMP-binding enzyme family.</text>
</comment>
<accession>A0A1I2PHJ2</accession>
<dbReference type="PANTHER" id="PTHR43201">
    <property type="entry name" value="ACYL-COA SYNTHETASE"/>
    <property type="match status" value="1"/>
</dbReference>
<dbReference type="InterPro" id="IPR000873">
    <property type="entry name" value="AMP-dep_synth/lig_dom"/>
</dbReference>
<organism evidence="5 6">
    <name type="scientific">Corynebacterium spheniscorum</name>
    <dbReference type="NCBI Taxonomy" id="185761"/>
    <lineage>
        <taxon>Bacteria</taxon>
        <taxon>Bacillati</taxon>
        <taxon>Actinomycetota</taxon>
        <taxon>Actinomycetes</taxon>
        <taxon>Mycobacteriales</taxon>
        <taxon>Corynebacteriaceae</taxon>
        <taxon>Corynebacterium</taxon>
    </lineage>
</organism>
<gene>
    <name evidence="5" type="ORF">SAMN05660282_00028</name>
</gene>
<dbReference type="GO" id="GO:0031956">
    <property type="term" value="F:medium-chain fatty acid-CoA ligase activity"/>
    <property type="evidence" value="ECO:0007669"/>
    <property type="project" value="TreeGrafter"/>
</dbReference>
<sequence length="393" mass="41954">MSPEDPRTHQIEATQTKRRLDLLVIDPHDPAACLDDLERALVGEYTLLPVPKEDSARRRILQDSQRAGQAISPEIALVMATSGSTGTPKGAMLSPANLISSADATHHALGGPGQWLLAMPAHHIAGMQVLIRSLVAGIDPLCLDLSDGFKIPEFAAQTRELCSTGDRSYTALTPMQLAKAMDTLEGIEALRSFDGILIGGAPLPTELAESARKLGIVFHTTYGSSETAGGCVYNGQPLRGVSVRVDGDSRVMLGGPMIAHGYRNAPHHEAFSEPGWFKTTDSGRIHDGKLEIIGRMDTIIDSGGLKLHPEIVEKALLSMPGVEAACALGVPHPRLGQAVVAAYVGTPSPMELMTFLHDGALERWQIPKELKQLGSLPTTSLGKVDRPKLSALF</sequence>
<dbReference type="Proteomes" id="UP000199065">
    <property type="component" value="Unassembled WGS sequence"/>
</dbReference>
<dbReference type="PROSITE" id="PS00455">
    <property type="entry name" value="AMP_BINDING"/>
    <property type="match status" value="1"/>
</dbReference>
<protein>
    <submittedName>
        <fullName evidence="5">O-succinylbenzoic acid--CoA ligase</fullName>
    </submittedName>
</protein>
<dbReference type="PANTHER" id="PTHR43201:SF5">
    <property type="entry name" value="MEDIUM-CHAIN ACYL-COA LIGASE ACSF2, MITOCHONDRIAL"/>
    <property type="match status" value="1"/>
</dbReference>
<dbReference type="InterPro" id="IPR045851">
    <property type="entry name" value="AMP-bd_C_sf"/>
</dbReference>
<dbReference type="OrthoDB" id="9803968at2"/>
<dbReference type="InterPro" id="IPR020845">
    <property type="entry name" value="AMP-binding_CS"/>
</dbReference>
<dbReference type="AlphaFoldDB" id="A0A1I2PHJ2"/>
<dbReference type="NCBIfam" id="NF005877">
    <property type="entry name" value="PRK07824.1"/>
    <property type="match status" value="1"/>
</dbReference>
<feature type="domain" description="AMP-dependent synthetase/ligase" evidence="3">
    <location>
        <begin position="57"/>
        <end position="237"/>
    </location>
</feature>
<evidence type="ECO:0000256" key="1">
    <source>
        <dbReference type="ARBA" id="ARBA00006432"/>
    </source>
</evidence>
<dbReference type="STRING" id="185761.SAMN05660282_00028"/>
<evidence type="ECO:0000259" key="3">
    <source>
        <dbReference type="Pfam" id="PF00501"/>
    </source>
</evidence>
<evidence type="ECO:0000313" key="5">
    <source>
        <dbReference type="EMBL" id="SFG14913.1"/>
    </source>
</evidence>
<evidence type="ECO:0000259" key="4">
    <source>
        <dbReference type="Pfam" id="PF13193"/>
    </source>
</evidence>
<dbReference type="GO" id="GO:0006631">
    <property type="term" value="P:fatty acid metabolic process"/>
    <property type="evidence" value="ECO:0007669"/>
    <property type="project" value="TreeGrafter"/>
</dbReference>
<dbReference type="InterPro" id="IPR025110">
    <property type="entry name" value="AMP-bd_C"/>
</dbReference>
<evidence type="ECO:0000313" key="6">
    <source>
        <dbReference type="Proteomes" id="UP000199065"/>
    </source>
</evidence>
<dbReference type="CDD" id="cd17630">
    <property type="entry name" value="OSB_MenE-like"/>
    <property type="match status" value="1"/>
</dbReference>
<name>A0A1I2PHJ2_9CORY</name>
<dbReference type="RefSeq" id="WP_092283217.1">
    <property type="nucleotide sequence ID" value="NZ_FOPJ01000001.1"/>
</dbReference>
<proteinExistence type="inferred from homology"/>